<gene>
    <name evidence="2" type="ORF">TCNE_LOCUS13845</name>
</gene>
<dbReference type="EMBL" id="UYWY01021926">
    <property type="protein sequence ID" value="VDM45166.1"/>
    <property type="molecule type" value="Genomic_DNA"/>
</dbReference>
<evidence type="ECO:0000313" key="3">
    <source>
        <dbReference type="Proteomes" id="UP000050794"/>
    </source>
</evidence>
<protein>
    <submittedName>
        <fullName evidence="4">Amidase domain-containing protein</fullName>
    </submittedName>
</protein>
<dbReference type="InterPro" id="IPR052096">
    <property type="entry name" value="Endocannabinoid_amidase"/>
</dbReference>
<dbReference type="GO" id="GO:0017064">
    <property type="term" value="F:fatty acid amide hydrolase activity"/>
    <property type="evidence" value="ECO:0007669"/>
    <property type="project" value="TreeGrafter"/>
</dbReference>
<dbReference type="InterPro" id="IPR023631">
    <property type="entry name" value="Amidase_dom"/>
</dbReference>
<dbReference type="WBParaSite" id="TCNE_0001384501-mRNA-1">
    <property type="protein sequence ID" value="TCNE_0001384501-mRNA-1"/>
    <property type="gene ID" value="TCNE_0001384501"/>
</dbReference>
<proteinExistence type="predicted"/>
<keyword evidence="3" id="KW-1185">Reference proteome</keyword>
<reference evidence="4" key="1">
    <citation type="submission" date="2016-06" db="UniProtKB">
        <authorList>
            <consortium name="WormBaseParasite"/>
        </authorList>
    </citation>
    <scope>IDENTIFICATION</scope>
</reference>
<dbReference type="PANTHER" id="PTHR45847:SF6">
    <property type="entry name" value="FATTY ACID AMIDE HYDROLASE"/>
    <property type="match status" value="1"/>
</dbReference>
<dbReference type="InterPro" id="IPR036928">
    <property type="entry name" value="AS_sf"/>
</dbReference>
<dbReference type="GO" id="GO:0009062">
    <property type="term" value="P:fatty acid catabolic process"/>
    <property type="evidence" value="ECO:0007669"/>
    <property type="project" value="TreeGrafter"/>
</dbReference>
<evidence type="ECO:0000313" key="4">
    <source>
        <dbReference type="WBParaSite" id="TCNE_0001384501-mRNA-1"/>
    </source>
</evidence>
<reference evidence="2 3" key="2">
    <citation type="submission" date="2018-11" db="EMBL/GenBank/DDBJ databases">
        <authorList>
            <consortium name="Pathogen Informatics"/>
        </authorList>
    </citation>
    <scope>NUCLEOTIDE SEQUENCE [LARGE SCALE GENOMIC DNA]</scope>
</reference>
<name>A0A183UZC5_TOXCA</name>
<dbReference type="Pfam" id="PF01425">
    <property type="entry name" value="Amidase"/>
    <property type="match status" value="1"/>
</dbReference>
<sequence length="138" mass="14983">MDLSPTFGEVCERVELPTCDASCSPPSMLISVPSVPNEYPGELPMCAFATGLFNMLDFPAGVVPTGIVTKQDDVLLEDEKSWPVGHNIALRRIREAARNSVGMPIGVQVVALPFHEEECLAVMEMVEALYNGRFVSVS</sequence>
<evidence type="ECO:0000313" key="2">
    <source>
        <dbReference type="EMBL" id="VDM45166.1"/>
    </source>
</evidence>
<evidence type="ECO:0000259" key="1">
    <source>
        <dbReference type="Pfam" id="PF01425"/>
    </source>
</evidence>
<dbReference type="GO" id="GO:0004040">
    <property type="term" value="F:amidase activity"/>
    <property type="evidence" value="ECO:0007669"/>
    <property type="project" value="TreeGrafter"/>
</dbReference>
<dbReference type="Gene3D" id="3.90.1300.10">
    <property type="entry name" value="Amidase signature (AS) domain"/>
    <property type="match status" value="1"/>
</dbReference>
<accession>A0A183UZC5</accession>
<organism evidence="3 4">
    <name type="scientific">Toxocara canis</name>
    <name type="common">Canine roundworm</name>
    <dbReference type="NCBI Taxonomy" id="6265"/>
    <lineage>
        <taxon>Eukaryota</taxon>
        <taxon>Metazoa</taxon>
        <taxon>Ecdysozoa</taxon>
        <taxon>Nematoda</taxon>
        <taxon>Chromadorea</taxon>
        <taxon>Rhabditida</taxon>
        <taxon>Spirurina</taxon>
        <taxon>Ascaridomorpha</taxon>
        <taxon>Ascaridoidea</taxon>
        <taxon>Toxocaridae</taxon>
        <taxon>Toxocara</taxon>
    </lineage>
</organism>
<dbReference type="PANTHER" id="PTHR45847">
    <property type="entry name" value="FATTY ACID AMIDE HYDROLASE"/>
    <property type="match status" value="1"/>
</dbReference>
<dbReference type="Proteomes" id="UP000050794">
    <property type="component" value="Unassembled WGS sequence"/>
</dbReference>
<feature type="domain" description="Amidase" evidence="1">
    <location>
        <begin position="49"/>
        <end position="120"/>
    </location>
</feature>
<dbReference type="SUPFAM" id="SSF75304">
    <property type="entry name" value="Amidase signature (AS) enzymes"/>
    <property type="match status" value="1"/>
</dbReference>
<dbReference type="AlphaFoldDB" id="A0A183UZC5"/>